<dbReference type="Gene3D" id="3.40.1410.10">
    <property type="entry name" value="Chorismate lyase-like"/>
    <property type="match status" value="1"/>
</dbReference>
<dbReference type="InterPro" id="IPR000524">
    <property type="entry name" value="Tscrpt_reg_HTH_GntR"/>
</dbReference>
<sequence>MRTPKYALIKEDLRREIESKKFENGQRFYSESELIERYGVSSITIVRALRELVNMGYLVRSQGKGTFVSRTRKRRLVELTDMEPWEGATNKESVRVISMEPGCDPEIKGMIHLAANEGYHKIVRIRSCDGVPVVLQRSYIPSRLVRGDLDPGDYVSVYRRVREDFNISLNDEAATEEDDVVFPAPPDVAAALGFTGDVPVVREHKQTTLATGEVVEDALSYLRWDYFGLKFSSLDRGGLSRG</sequence>
<dbReference type="InterPro" id="IPR050679">
    <property type="entry name" value="Bact_HTH_transcr_reg"/>
</dbReference>
<organism evidence="5 6">
    <name type="scientific">Parolsenella catena</name>
    <dbReference type="NCBI Taxonomy" id="2003188"/>
    <lineage>
        <taxon>Bacteria</taxon>
        <taxon>Bacillati</taxon>
        <taxon>Actinomycetota</taxon>
        <taxon>Coriobacteriia</taxon>
        <taxon>Coriobacteriales</taxon>
        <taxon>Atopobiaceae</taxon>
        <taxon>Parolsenella</taxon>
    </lineage>
</organism>
<dbReference type="Gene3D" id="1.10.10.10">
    <property type="entry name" value="Winged helix-like DNA-binding domain superfamily/Winged helix DNA-binding domain"/>
    <property type="match status" value="1"/>
</dbReference>
<protein>
    <submittedName>
        <fullName evidence="5">GntR family transcriptional regulator</fullName>
    </submittedName>
</protein>
<feature type="domain" description="HTH gntR-type" evidence="4">
    <location>
        <begin position="3"/>
        <end position="71"/>
    </location>
</feature>
<keyword evidence="3" id="KW-0804">Transcription</keyword>
<dbReference type="AlphaFoldDB" id="A0A3G9JZ55"/>
<dbReference type="SUPFAM" id="SSF46785">
    <property type="entry name" value="Winged helix' DNA-binding domain"/>
    <property type="match status" value="1"/>
</dbReference>
<evidence type="ECO:0000256" key="3">
    <source>
        <dbReference type="ARBA" id="ARBA00023163"/>
    </source>
</evidence>
<keyword evidence="6" id="KW-1185">Reference proteome</keyword>
<evidence type="ECO:0000313" key="6">
    <source>
        <dbReference type="Proteomes" id="UP000273154"/>
    </source>
</evidence>
<dbReference type="GO" id="GO:0045892">
    <property type="term" value="P:negative regulation of DNA-templated transcription"/>
    <property type="evidence" value="ECO:0007669"/>
    <property type="project" value="TreeGrafter"/>
</dbReference>
<proteinExistence type="predicted"/>
<dbReference type="Pfam" id="PF07702">
    <property type="entry name" value="UTRA"/>
    <property type="match status" value="1"/>
</dbReference>
<dbReference type="Proteomes" id="UP000273154">
    <property type="component" value="Chromosome"/>
</dbReference>
<dbReference type="InterPro" id="IPR036390">
    <property type="entry name" value="WH_DNA-bd_sf"/>
</dbReference>
<dbReference type="SUPFAM" id="SSF64288">
    <property type="entry name" value="Chorismate lyase-like"/>
    <property type="match status" value="1"/>
</dbReference>
<keyword evidence="1" id="KW-0805">Transcription regulation</keyword>
<dbReference type="InterPro" id="IPR028978">
    <property type="entry name" value="Chorismate_lyase_/UTRA_dom_sf"/>
</dbReference>
<gene>
    <name evidence="5" type="ORF">Pcatena_12950</name>
</gene>
<name>A0A3G9JZ55_9ACTN</name>
<dbReference type="PANTHER" id="PTHR44846:SF17">
    <property type="entry name" value="GNTR-FAMILY TRANSCRIPTIONAL REGULATOR"/>
    <property type="match status" value="1"/>
</dbReference>
<reference evidence="6" key="1">
    <citation type="submission" date="2018-11" db="EMBL/GenBank/DDBJ databases">
        <title>Comparative genomics of Parolsenella catena and Libanicoccus massiliensis: Reclassification of Libanicoccus massiliensis as Parolsenella massiliensis comb. nov.</title>
        <authorList>
            <person name="Sakamoto M."/>
            <person name="Ikeyama N."/>
            <person name="Murakami T."/>
            <person name="Mori H."/>
            <person name="Yuki M."/>
            <person name="Ohkuma M."/>
        </authorList>
    </citation>
    <scope>NUCLEOTIDE SEQUENCE [LARGE SCALE GENOMIC DNA]</scope>
    <source>
        <strain evidence="6">JCM 31932</strain>
    </source>
</reference>
<dbReference type="SMART" id="SM00345">
    <property type="entry name" value="HTH_GNTR"/>
    <property type="match status" value="1"/>
</dbReference>
<dbReference type="GO" id="GO:0003700">
    <property type="term" value="F:DNA-binding transcription factor activity"/>
    <property type="evidence" value="ECO:0007669"/>
    <property type="project" value="InterPro"/>
</dbReference>
<dbReference type="PANTHER" id="PTHR44846">
    <property type="entry name" value="MANNOSYL-D-GLYCERATE TRANSPORT/METABOLISM SYSTEM REPRESSOR MNGR-RELATED"/>
    <property type="match status" value="1"/>
</dbReference>
<evidence type="ECO:0000313" key="5">
    <source>
        <dbReference type="EMBL" id="BBH50708.1"/>
    </source>
</evidence>
<keyword evidence="2" id="KW-0238">DNA-binding</keyword>
<dbReference type="GeneID" id="88849431"/>
<dbReference type="SMART" id="SM00866">
    <property type="entry name" value="UTRA"/>
    <property type="match status" value="1"/>
</dbReference>
<dbReference type="InterPro" id="IPR011663">
    <property type="entry name" value="UTRA"/>
</dbReference>
<evidence type="ECO:0000259" key="4">
    <source>
        <dbReference type="PROSITE" id="PS50949"/>
    </source>
</evidence>
<dbReference type="Pfam" id="PF00392">
    <property type="entry name" value="GntR"/>
    <property type="match status" value="1"/>
</dbReference>
<dbReference type="InterPro" id="IPR036388">
    <property type="entry name" value="WH-like_DNA-bd_sf"/>
</dbReference>
<dbReference type="KEGG" id="pcat:Pcatena_12950"/>
<dbReference type="CDD" id="cd07377">
    <property type="entry name" value="WHTH_GntR"/>
    <property type="match status" value="1"/>
</dbReference>
<evidence type="ECO:0000256" key="2">
    <source>
        <dbReference type="ARBA" id="ARBA00023125"/>
    </source>
</evidence>
<dbReference type="GO" id="GO:0003677">
    <property type="term" value="F:DNA binding"/>
    <property type="evidence" value="ECO:0007669"/>
    <property type="project" value="UniProtKB-KW"/>
</dbReference>
<dbReference type="RefSeq" id="WP_172596403.1">
    <property type="nucleotide sequence ID" value="NZ_AP019367.1"/>
</dbReference>
<dbReference type="EMBL" id="AP019367">
    <property type="protein sequence ID" value="BBH50708.1"/>
    <property type="molecule type" value="Genomic_DNA"/>
</dbReference>
<dbReference type="PROSITE" id="PS50949">
    <property type="entry name" value="HTH_GNTR"/>
    <property type="match status" value="1"/>
</dbReference>
<accession>A0A3G9JZ55</accession>
<evidence type="ECO:0000256" key="1">
    <source>
        <dbReference type="ARBA" id="ARBA00023015"/>
    </source>
</evidence>